<dbReference type="Gene3D" id="3.40.50.300">
    <property type="entry name" value="P-loop containing nucleotide triphosphate hydrolases"/>
    <property type="match status" value="1"/>
</dbReference>
<feature type="region of interest" description="Disordered" evidence="7">
    <location>
        <begin position="255"/>
        <end position="275"/>
    </location>
</feature>
<keyword evidence="5" id="KW-1278">Translocase</keyword>
<dbReference type="PANTHER" id="PTHR42788:SF17">
    <property type="entry name" value="ALIPHATIC SULFONATES IMPORT ATP-BINDING PROTEIN SSUB"/>
    <property type="match status" value="1"/>
</dbReference>
<dbReference type="GO" id="GO:0005524">
    <property type="term" value="F:ATP binding"/>
    <property type="evidence" value="ECO:0007669"/>
    <property type="project" value="UniProtKB-KW"/>
</dbReference>
<accession>A0ABY4FL28</accession>
<feature type="region of interest" description="Disordered" evidence="7">
    <location>
        <begin position="1"/>
        <end position="24"/>
    </location>
</feature>
<evidence type="ECO:0000256" key="6">
    <source>
        <dbReference type="ARBA" id="ARBA00023136"/>
    </source>
</evidence>
<dbReference type="SUPFAM" id="SSF52540">
    <property type="entry name" value="P-loop containing nucleoside triphosphate hydrolases"/>
    <property type="match status" value="1"/>
</dbReference>
<gene>
    <name evidence="9" type="ORF">MUN78_15075</name>
</gene>
<evidence type="ECO:0000256" key="5">
    <source>
        <dbReference type="ARBA" id="ARBA00022967"/>
    </source>
</evidence>
<evidence type="ECO:0000256" key="7">
    <source>
        <dbReference type="SAM" id="MobiDB-lite"/>
    </source>
</evidence>
<dbReference type="PANTHER" id="PTHR42788">
    <property type="entry name" value="TAURINE IMPORT ATP-BINDING PROTEIN-RELATED"/>
    <property type="match status" value="1"/>
</dbReference>
<protein>
    <submittedName>
        <fullName evidence="9">ABC transporter ATP-binding protein</fullName>
    </submittedName>
</protein>
<dbReference type="PROSITE" id="PS50893">
    <property type="entry name" value="ABC_TRANSPORTER_2"/>
    <property type="match status" value="1"/>
</dbReference>
<evidence type="ECO:0000256" key="1">
    <source>
        <dbReference type="ARBA" id="ARBA00022448"/>
    </source>
</evidence>
<dbReference type="InterPro" id="IPR003439">
    <property type="entry name" value="ABC_transporter-like_ATP-bd"/>
</dbReference>
<organism evidence="9 10">
    <name type="scientific">Leucobacter allii</name>
    <dbReference type="NCBI Taxonomy" id="2932247"/>
    <lineage>
        <taxon>Bacteria</taxon>
        <taxon>Bacillati</taxon>
        <taxon>Actinomycetota</taxon>
        <taxon>Actinomycetes</taxon>
        <taxon>Micrococcales</taxon>
        <taxon>Microbacteriaceae</taxon>
        <taxon>Leucobacter</taxon>
    </lineage>
</organism>
<evidence type="ECO:0000259" key="8">
    <source>
        <dbReference type="PROSITE" id="PS50893"/>
    </source>
</evidence>
<evidence type="ECO:0000313" key="10">
    <source>
        <dbReference type="Proteomes" id="UP000831786"/>
    </source>
</evidence>
<dbReference type="EMBL" id="CP095045">
    <property type="protein sequence ID" value="UOQ56970.1"/>
    <property type="molecule type" value="Genomic_DNA"/>
</dbReference>
<feature type="compositionally biased region" description="Basic and acidic residues" evidence="7">
    <location>
        <begin position="262"/>
        <end position="275"/>
    </location>
</feature>
<evidence type="ECO:0000256" key="3">
    <source>
        <dbReference type="ARBA" id="ARBA00022741"/>
    </source>
</evidence>
<dbReference type="RefSeq" id="WP_244727542.1">
    <property type="nucleotide sequence ID" value="NZ_CP095045.1"/>
</dbReference>
<evidence type="ECO:0000256" key="4">
    <source>
        <dbReference type="ARBA" id="ARBA00022840"/>
    </source>
</evidence>
<reference evidence="9 10" key="1">
    <citation type="submission" date="2022-04" db="EMBL/GenBank/DDBJ databases">
        <title>Leucobacter sp. isolated from rhizosphere of garlic.</title>
        <authorList>
            <person name="Won M."/>
            <person name="Lee C.-M."/>
            <person name="Woen H.-Y."/>
            <person name="Kwon S.-W."/>
        </authorList>
    </citation>
    <scope>NUCLEOTIDE SEQUENCE [LARGE SCALE GENOMIC DNA]</scope>
    <source>
        <strain evidence="9 10">H21R-40</strain>
    </source>
</reference>
<keyword evidence="6" id="KW-0472">Membrane</keyword>
<proteinExistence type="predicted"/>
<sequence length="275" mass="29845">MAQRLRRGVTAASDRPEPRESENVVEVRGLTKSFGEQRVLTELDLTVRSGEFVALLGRSGGGKSTLLRLLEGLDDEYEGEILVPAARSVVFQDPRLLPWRAVWKNVVLGLRAPAAELRRIAERALGEVGLAAKADAWPGTLSGGEAQRVGLARALVREPRLLLLDEPFGALDALTRLKMHGELRQLITAHRPGVILVTHDVQEALDLADRVLVLDRGAIVYDREIAADREAADAEHRFAETRRVVLAALGVDVGESGAQPHTRPEPGADGPDAAR</sequence>
<dbReference type="InterPro" id="IPR050166">
    <property type="entry name" value="ABC_transporter_ATP-bind"/>
</dbReference>
<dbReference type="InterPro" id="IPR003593">
    <property type="entry name" value="AAA+_ATPase"/>
</dbReference>
<keyword evidence="4 9" id="KW-0067">ATP-binding</keyword>
<dbReference type="InterPro" id="IPR017871">
    <property type="entry name" value="ABC_transporter-like_CS"/>
</dbReference>
<evidence type="ECO:0000313" key="9">
    <source>
        <dbReference type="EMBL" id="UOQ56970.1"/>
    </source>
</evidence>
<dbReference type="Pfam" id="PF00005">
    <property type="entry name" value="ABC_tran"/>
    <property type="match status" value="1"/>
</dbReference>
<evidence type="ECO:0000256" key="2">
    <source>
        <dbReference type="ARBA" id="ARBA00022475"/>
    </source>
</evidence>
<feature type="domain" description="ABC transporter" evidence="8">
    <location>
        <begin position="25"/>
        <end position="241"/>
    </location>
</feature>
<dbReference type="SMART" id="SM00382">
    <property type="entry name" value="AAA"/>
    <property type="match status" value="1"/>
</dbReference>
<keyword evidence="1" id="KW-0813">Transport</keyword>
<keyword evidence="3" id="KW-0547">Nucleotide-binding</keyword>
<keyword evidence="2" id="KW-1003">Cell membrane</keyword>
<dbReference type="PROSITE" id="PS00211">
    <property type="entry name" value="ABC_TRANSPORTER_1"/>
    <property type="match status" value="1"/>
</dbReference>
<dbReference type="InterPro" id="IPR027417">
    <property type="entry name" value="P-loop_NTPase"/>
</dbReference>
<dbReference type="Proteomes" id="UP000831786">
    <property type="component" value="Chromosome"/>
</dbReference>
<name>A0ABY4FL28_9MICO</name>
<keyword evidence="10" id="KW-1185">Reference proteome</keyword>